<protein>
    <submittedName>
        <fullName evidence="6">Uncharacterized protein</fullName>
    </submittedName>
</protein>
<sequence>MNQLEELMVEHKRLAEFYQEDRLAREINVIDEKTQIVLEQEQAMQHRLQHVQETKEKLKQQGVDFSEEAAFLRSEEAKTALRLFEEENTCKNQMFEKTLKRYESEHDRYKELRKKLEAAGINLPDPFKDEEMQYGNGSVDHVNEK</sequence>
<feature type="coiled-coil region" evidence="4">
    <location>
        <begin position="1"/>
        <end position="61"/>
    </location>
</feature>
<dbReference type="InterPro" id="IPR026676">
    <property type="entry name" value="SYCE1"/>
</dbReference>
<keyword evidence="3" id="KW-0469">Meiosis</keyword>
<evidence type="ECO:0000256" key="4">
    <source>
        <dbReference type="SAM" id="Coils"/>
    </source>
</evidence>
<dbReference type="GO" id="GO:0000795">
    <property type="term" value="C:synaptonemal complex"/>
    <property type="evidence" value="ECO:0007669"/>
    <property type="project" value="InterPro"/>
</dbReference>
<dbReference type="PANTHER" id="PTHR21731:SF1">
    <property type="entry name" value="SYNAPTONEMAL COMPLEX CENTRAL ELEMENT PROTEIN 1-LIKE"/>
    <property type="match status" value="1"/>
</dbReference>
<feature type="region of interest" description="Disordered" evidence="5">
    <location>
        <begin position="124"/>
        <end position="145"/>
    </location>
</feature>
<comment type="caution">
    <text evidence="6">The sequence shown here is derived from an EMBL/GenBank/DDBJ whole genome shotgun (WGS) entry which is preliminary data.</text>
</comment>
<dbReference type="Proteomes" id="UP000812440">
    <property type="component" value="Chromosome 8_10"/>
</dbReference>
<keyword evidence="7" id="KW-1185">Reference proteome</keyword>
<dbReference type="EMBL" id="JAACNH010000003">
    <property type="protein sequence ID" value="KAG8447306.1"/>
    <property type="molecule type" value="Genomic_DNA"/>
</dbReference>
<evidence type="ECO:0000256" key="5">
    <source>
        <dbReference type="SAM" id="MobiDB-lite"/>
    </source>
</evidence>
<gene>
    <name evidence="6" type="ORF">GDO86_014681</name>
</gene>
<proteinExistence type="inferred from homology"/>
<organism evidence="6 7">
    <name type="scientific">Hymenochirus boettgeri</name>
    <name type="common">Congo dwarf clawed frog</name>
    <dbReference type="NCBI Taxonomy" id="247094"/>
    <lineage>
        <taxon>Eukaryota</taxon>
        <taxon>Metazoa</taxon>
        <taxon>Chordata</taxon>
        <taxon>Craniata</taxon>
        <taxon>Vertebrata</taxon>
        <taxon>Euteleostomi</taxon>
        <taxon>Amphibia</taxon>
        <taxon>Batrachia</taxon>
        <taxon>Anura</taxon>
        <taxon>Pipoidea</taxon>
        <taxon>Pipidae</taxon>
        <taxon>Pipinae</taxon>
        <taxon>Hymenochirus</taxon>
    </lineage>
</organism>
<dbReference type="GO" id="GO:0007130">
    <property type="term" value="P:synaptonemal complex assembly"/>
    <property type="evidence" value="ECO:0007669"/>
    <property type="project" value="InterPro"/>
</dbReference>
<evidence type="ECO:0000256" key="2">
    <source>
        <dbReference type="ARBA" id="ARBA00023054"/>
    </source>
</evidence>
<evidence type="ECO:0000313" key="6">
    <source>
        <dbReference type="EMBL" id="KAG8447306.1"/>
    </source>
</evidence>
<evidence type="ECO:0000256" key="3">
    <source>
        <dbReference type="ARBA" id="ARBA00023254"/>
    </source>
</evidence>
<keyword evidence="2 4" id="KW-0175">Coiled coil</keyword>
<evidence type="ECO:0000256" key="1">
    <source>
        <dbReference type="ARBA" id="ARBA00010094"/>
    </source>
</evidence>
<reference evidence="6" key="1">
    <citation type="thesis" date="2020" institute="ProQuest LLC" country="789 East Eisenhower Parkway, Ann Arbor, MI, USA">
        <title>Comparative Genomics and Chromosome Evolution.</title>
        <authorList>
            <person name="Mudd A.B."/>
        </authorList>
    </citation>
    <scope>NUCLEOTIDE SEQUENCE</scope>
    <source>
        <strain evidence="6">Female2</strain>
        <tissue evidence="6">Blood</tissue>
    </source>
</reference>
<comment type="similarity">
    <text evidence="1">Belongs to the SYCE family.</text>
</comment>
<name>A0A8T2JY88_9PIPI</name>
<dbReference type="OrthoDB" id="8931744at2759"/>
<accession>A0A8T2JY88</accession>
<feature type="coiled-coil region" evidence="4">
    <location>
        <begin position="92"/>
        <end position="119"/>
    </location>
</feature>
<dbReference type="AlphaFoldDB" id="A0A8T2JY88"/>
<dbReference type="PANTHER" id="PTHR21731">
    <property type="entry name" value="SYNAPTONEMAL COMPLEX CENTRAL ELEMENT PROTEIN 1-LIKE"/>
    <property type="match status" value="1"/>
</dbReference>
<evidence type="ECO:0000313" key="7">
    <source>
        <dbReference type="Proteomes" id="UP000812440"/>
    </source>
</evidence>